<evidence type="ECO:0000256" key="5">
    <source>
        <dbReference type="HAMAP-Rule" id="MF_00182"/>
    </source>
</evidence>
<dbReference type="Gene3D" id="3.40.50.12230">
    <property type="match status" value="1"/>
</dbReference>
<dbReference type="InterPro" id="IPR005793">
    <property type="entry name" value="Formyl_trans_C"/>
</dbReference>
<keyword evidence="9" id="KW-1185">Reference proteome</keyword>
<feature type="domain" description="Formyl transferase C-terminal" evidence="7">
    <location>
        <begin position="202"/>
        <end position="301"/>
    </location>
</feature>
<dbReference type="InterPro" id="IPR005794">
    <property type="entry name" value="Fmt"/>
</dbReference>
<reference evidence="9" key="1">
    <citation type="journal article" date="2019" name="Int. J. Syst. Evol. Microbiol.">
        <title>The Global Catalogue of Microorganisms (GCM) 10K type strain sequencing project: providing services to taxonomists for standard genome sequencing and annotation.</title>
        <authorList>
            <consortium name="The Broad Institute Genomics Platform"/>
            <consortium name="The Broad Institute Genome Sequencing Center for Infectious Disease"/>
            <person name="Wu L."/>
            <person name="Ma J."/>
        </authorList>
    </citation>
    <scope>NUCLEOTIDE SEQUENCE [LARGE SCALE GENOMIC DNA]</scope>
    <source>
        <strain evidence="9">NBRC 113072</strain>
    </source>
</reference>
<dbReference type="PANTHER" id="PTHR11138:SF5">
    <property type="entry name" value="METHIONYL-TRNA FORMYLTRANSFERASE, MITOCHONDRIAL"/>
    <property type="match status" value="1"/>
</dbReference>
<dbReference type="PANTHER" id="PTHR11138">
    <property type="entry name" value="METHIONYL-TRNA FORMYLTRANSFERASE"/>
    <property type="match status" value="1"/>
</dbReference>
<proteinExistence type="inferred from homology"/>
<dbReference type="CDD" id="cd08646">
    <property type="entry name" value="FMT_core_Met-tRNA-FMT_N"/>
    <property type="match status" value="1"/>
</dbReference>
<comment type="caution">
    <text evidence="8">The sequence shown here is derived from an EMBL/GenBank/DDBJ whole genome shotgun (WGS) entry which is preliminary data.</text>
</comment>
<protein>
    <recommendedName>
        <fullName evidence="2 5">Methionyl-tRNA formyltransferase</fullName>
        <ecNumber evidence="2 5">2.1.2.9</ecNumber>
    </recommendedName>
</protein>
<dbReference type="Pfam" id="PF02911">
    <property type="entry name" value="Formyl_trans_C"/>
    <property type="match status" value="1"/>
</dbReference>
<dbReference type="RefSeq" id="WP_284303691.1">
    <property type="nucleotide sequence ID" value="NZ_BSUO01000001.1"/>
</dbReference>
<organism evidence="8 9">
    <name type="scientific">Mobilicoccus caccae</name>
    <dbReference type="NCBI Taxonomy" id="1859295"/>
    <lineage>
        <taxon>Bacteria</taxon>
        <taxon>Bacillati</taxon>
        <taxon>Actinomycetota</taxon>
        <taxon>Actinomycetes</taxon>
        <taxon>Micrococcales</taxon>
        <taxon>Dermatophilaceae</taxon>
        <taxon>Mobilicoccus</taxon>
    </lineage>
</organism>
<dbReference type="InterPro" id="IPR002376">
    <property type="entry name" value="Formyl_transf_N"/>
</dbReference>
<dbReference type="EC" id="2.1.2.9" evidence="2 5"/>
<dbReference type="CDD" id="cd08704">
    <property type="entry name" value="Met_tRNA_FMT_C"/>
    <property type="match status" value="1"/>
</dbReference>
<dbReference type="InterPro" id="IPR044135">
    <property type="entry name" value="Met-tRNA-FMT_C"/>
</dbReference>
<evidence type="ECO:0000256" key="1">
    <source>
        <dbReference type="ARBA" id="ARBA00010699"/>
    </source>
</evidence>
<evidence type="ECO:0000259" key="7">
    <source>
        <dbReference type="Pfam" id="PF02911"/>
    </source>
</evidence>
<dbReference type="SUPFAM" id="SSF53328">
    <property type="entry name" value="Formyltransferase"/>
    <property type="match status" value="1"/>
</dbReference>
<dbReference type="HAMAP" id="MF_00182">
    <property type="entry name" value="Formyl_trans"/>
    <property type="match status" value="1"/>
</dbReference>
<dbReference type="NCBIfam" id="TIGR00460">
    <property type="entry name" value="fmt"/>
    <property type="match status" value="1"/>
</dbReference>
<keyword evidence="3 5" id="KW-0808">Transferase</keyword>
<evidence type="ECO:0000313" key="8">
    <source>
        <dbReference type="EMBL" id="GMA39890.1"/>
    </source>
</evidence>
<comment type="function">
    <text evidence="5">Attaches a formyl group to the free amino group of methionyl-tRNA(fMet). The formyl group appears to play a dual role in the initiator identity of N-formylmethionyl-tRNA by promoting its recognition by IF2 and preventing the misappropriation of this tRNA by the elongation apparatus.</text>
</comment>
<dbReference type="InterPro" id="IPR036477">
    <property type="entry name" value="Formyl_transf_N_sf"/>
</dbReference>
<name>A0ABQ6IPP9_9MICO</name>
<evidence type="ECO:0000256" key="4">
    <source>
        <dbReference type="ARBA" id="ARBA00022917"/>
    </source>
</evidence>
<feature type="domain" description="Formyl transferase N-terminal" evidence="6">
    <location>
        <begin position="1"/>
        <end position="179"/>
    </location>
</feature>
<evidence type="ECO:0000256" key="2">
    <source>
        <dbReference type="ARBA" id="ARBA00012261"/>
    </source>
</evidence>
<evidence type="ECO:0000313" key="9">
    <source>
        <dbReference type="Proteomes" id="UP001157126"/>
    </source>
</evidence>
<evidence type="ECO:0000259" key="6">
    <source>
        <dbReference type="Pfam" id="PF00551"/>
    </source>
</evidence>
<evidence type="ECO:0000256" key="3">
    <source>
        <dbReference type="ARBA" id="ARBA00022679"/>
    </source>
</evidence>
<comment type="similarity">
    <text evidence="1 5">Belongs to the Fmt family.</text>
</comment>
<dbReference type="InterPro" id="IPR011034">
    <property type="entry name" value="Formyl_transferase-like_C_sf"/>
</dbReference>
<gene>
    <name evidence="5 8" type="primary">fmt</name>
    <name evidence="8" type="ORF">GCM10025883_19350</name>
</gene>
<dbReference type="InterPro" id="IPR041711">
    <property type="entry name" value="Met-tRNA-FMT_N"/>
</dbReference>
<feature type="binding site" evidence="5">
    <location>
        <begin position="109"/>
        <end position="112"/>
    </location>
    <ligand>
        <name>(6S)-5,6,7,8-tetrahydrofolate</name>
        <dbReference type="ChEBI" id="CHEBI:57453"/>
    </ligand>
</feature>
<dbReference type="SUPFAM" id="SSF50486">
    <property type="entry name" value="FMT C-terminal domain-like"/>
    <property type="match status" value="1"/>
</dbReference>
<accession>A0ABQ6IPP9</accession>
<comment type="catalytic activity">
    <reaction evidence="5">
        <text>L-methionyl-tRNA(fMet) + (6R)-10-formyltetrahydrofolate = N-formyl-L-methionyl-tRNA(fMet) + (6S)-5,6,7,8-tetrahydrofolate + H(+)</text>
        <dbReference type="Rhea" id="RHEA:24380"/>
        <dbReference type="Rhea" id="RHEA-COMP:9952"/>
        <dbReference type="Rhea" id="RHEA-COMP:9953"/>
        <dbReference type="ChEBI" id="CHEBI:15378"/>
        <dbReference type="ChEBI" id="CHEBI:57453"/>
        <dbReference type="ChEBI" id="CHEBI:78530"/>
        <dbReference type="ChEBI" id="CHEBI:78844"/>
        <dbReference type="ChEBI" id="CHEBI:195366"/>
        <dbReference type="EC" id="2.1.2.9"/>
    </reaction>
</comment>
<sequence length="310" mass="32500">MRVVFAGTPEVAVPSLEALIASGHEVLAVVTRPDARAGRGRGLRPSPVRVCAQEAGIEVLTPTTVRDPEFLARLTDLAPDAAPVVAYGNIVPPAALDIPAHGWINLHFSLLPAWRGAAPVQHSLIAGEAETGACTFLLEEGLDTGPILDHLRVDVDPDETAGEVLSRLAVAGARLLVSTLDALEDGTATPQAQEGEPSYAPKLTREDARIHWADPARAVRNRVRGCTPAPGAWTMFRGAPLKVLATSEAGPERAGATLAPGEIEAGRAHVLVGTGDGPIELTTVQPQGKKPMAAADWARGVRVDQETFDV</sequence>
<dbReference type="Proteomes" id="UP001157126">
    <property type="component" value="Unassembled WGS sequence"/>
</dbReference>
<dbReference type="EMBL" id="BSUO01000001">
    <property type="protein sequence ID" value="GMA39890.1"/>
    <property type="molecule type" value="Genomic_DNA"/>
</dbReference>
<keyword evidence="4 5" id="KW-0648">Protein biosynthesis</keyword>
<dbReference type="Pfam" id="PF00551">
    <property type="entry name" value="Formyl_trans_N"/>
    <property type="match status" value="1"/>
</dbReference>